<dbReference type="GO" id="GO:0016605">
    <property type="term" value="C:PML body"/>
    <property type="evidence" value="ECO:0007669"/>
    <property type="project" value="TreeGrafter"/>
</dbReference>
<dbReference type="InterPro" id="IPR000719">
    <property type="entry name" value="Prot_kinase_dom"/>
</dbReference>
<feature type="transmembrane region" description="Helical" evidence="7">
    <location>
        <begin position="212"/>
        <end position="229"/>
    </location>
</feature>
<dbReference type="PANTHER" id="PTHR24058">
    <property type="entry name" value="DUAL SPECIFICITY PROTEIN KINASE"/>
    <property type="match status" value="1"/>
</dbReference>
<dbReference type="PROSITE" id="PS00108">
    <property type="entry name" value="PROTEIN_KINASE_ST"/>
    <property type="match status" value="1"/>
</dbReference>
<dbReference type="GO" id="GO:0003713">
    <property type="term" value="F:transcription coactivator activity"/>
    <property type="evidence" value="ECO:0007669"/>
    <property type="project" value="TreeGrafter"/>
</dbReference>
<keyword evidence="7" id="KW-0812">Transmembrane</keyword>
<dbReference type="GO" id="GO:0004713">
    <property type="term" value="F:protein tyrosine kinase activity"/>
    <property type="evidence" value="ECO:0007669"/>
    <property type="project" value="TreeGrafter"/>
</dbReference>
<dbReference type="SMART" id="SM00220">
    <property type="entry name" value="S_TKc"/>
    <property type="match status" value="1"/>
</dbReference>
<sequence length="398" mass="44890">MPSKKETAPAHPENLPEEQDILRSKTTCYQILDFNGEGTFGKVAICLDLKTSKTVAIKIHKDAEDDLIEKEVAMLKAVSVLDPNKKNIVRFLDDFRYHDHSCLAFEMLDMSLWDLLKKRQWKPLSLNEIRPVAHQLLVAFEALKSIGIMHTDLKPDNVMLVNHKDQPFKIKLIDFGLAIHTSEVEVGMMMQNESYRAPEVNLGLPLSESVDMWAVGCVMAFLYFGANLFPCNCPYHWMKTVVRLVGQPGNHHILSGLHSWAYFIWDEVYRSCLDPDHDLRITPREAVKHGFITMDHLKTAASSYSDTAIQLMAVSPLETSEGSDNDNTNEDNSNAALITDHGKDSAPSSGYDADAQDFAAESKDLKIKTSILFHLSIALLMFWILPIHFIHLSHVICS</sequence>
<keyword evidence="7" id="KW-0472">Membrane</keyword>
<dbReference type="InterPro" id="IPR011009">
    <property type="entry name" value="Kinase-like_dom_sf"/>
</dbReference>
<dbReference type="GO" id="GO:0005737">
    <property type="term" value="C:cytoplasm"/>
    <property type="evidence" value="ECO:0007669"/>
    <property type="project" value="TreeGrafter"/>
</dbReference>
<proteinExistence type="predicted"/>
<keyword evidence="10" id="KW-1185">Reference proteome</keyword>
<dbReference type="Ensembl" id="ENSENLT00000018427.1">
    <property type="protein sequence ID" value="ENSENLP00000017782.1"/>
    <property type="gene ID" value="ENSENLG00000008160.1"/>
</dbReference>
<dbReference type="SUPFAM" id="SSF56112">
    <property type="entry name" value="Protein kinase-like (PK-like)"/>
    <property type="match status" value="1"/>
</dbReference>
<reference evidence="9" key="3">
    <citation type="submission" date="2025-09" db="UniProtKB">
        <authorList>
            <consortium name="Ensembl"/>
        </authorList>
    </citation>
    <scope>IDENTIFICATION</scope>
</reference>
<dbReference type="GO" id="GO:0042771">
    <property type="term" value="P:intrinsic apoptotic signaling pathway in response to DNA damage by p53 class mediator"/>
    <property type="evidence" value="ECO:0007669"/>
    <property type="project" value="TreeGrafter"/>
</dbReference>
<keyword evidence="1" id="KW-0723">Serine/threonine-protein kinase</keyword>
<evidence type="ECO:0000256" key="5">
    <source>
        <dbReference type="ARBA" id="ARBA00022840"/>
    </source>
</evidence>
<dbReference type="Gene3D" id="3.30.200.20">
    <property type="entry name" value="Phosphorylase Kinase, domain 1"/>
    <property type="match status" value="1"/>
</dbReference>
<keyword evidence="7" id="KW-1133">Transmembrane helix</keyword>
<dbReference type="Proteomes" id="UP000472264">
    <property type="component" value="Chromosome 1"/>
</dbReference>
<dbReference type="InParanoid" id="A0A665UE92"/>
<feature type="transmembrane region" description="Helical" evidence="7">
    <location>
        <begin position="371"/>
        <end position="390"/>
    </location>
</feature>
<keyword evidence="4" id="KW-0418">Kinase</keyword>
<dbReference type="GO" id="GO:0007224">
    <property type="term" value="P:smoothened signaling pathway"/>
    <property type="evidence" value="ECO:0007669"/>
    <property type="project" value="TreeGrafter"/>
</dbReference>
<protein>
    <recommendedName>
        <fullName evidence="8">Protein kinase domain-containing protein</fullName>
    </recommendedName>
</protein>
<evidence type="ECO:0000256" key="2">
    <source>
        <dbReference type="ARBA" id="ARBA00022679"/>
    </source>
</evidence>
<evidence type="ECO:0000313" key="9">
    <source>
        <dbReference type="Ensembl" id="ENSENLP00000017782.1"/>
    </source>
</evidence>
<dbReference type="GO" id="GO:0045944">
    <property type="term" value="P:positive regulation of transcription by RNA polymerase II"/>
    <property type="evidence" value="ECO:0007669"/>
    <property type="project" value="TreeGrafter"/>
</dbReference>
<evidence type="ECO:0000256" key="1">
    <source>
        <dbReference type="ARBA" id="ARBA00022527"/>
    </source>
</evidence>
<dbReference type="GO" id="GO:0046332">
    <property type="term" value="F:SMAD binding"/>
    <property type="evidence" value="ECO:0007669"/>
    <property type="project" value="TreeGrafter"/>
</dbReference>
<organism evidence="9 10">
    <name type="scientific">Echeneis naucrates</name>
    <name type="common">Live sharksucker</name>
    <dbReference type="NCBI Taxonomy" id="173247"/>
    <lineage>
        <taxon>Eukaryota</taxon>
        <taxon>Metazoa</taxon>
        <taxon>Chordata</taxon>
        <taxon>Craniata</taxon>
        <taxon>Vertebrata</taxon>
        <taxon>Euteleostomi</taxon>
        <taxon>Actinopterygii</taxon>
        <taxon>Neopterygii</taxon>
        <taxon>Teleostei</taxon>
        <taxon>Neoteleostei</taxon>
        <taxon>Acanthomorphata</taxon>
        <taxon>Carangaria</taxon>
        <taxon>Carangiformes</taxon>
        <taxon>Echeneidae</taxon>
        <taxon>Echeneis</taxon>
    </lineage>
</organism>
<evidence type="ECO:0000256" key="4">
    <source>
        <dbReference type="ARBA" id="ARBA00022777"/>
    </source>
</evidence>
<evidence type="ECO:0000256" key="3">
    <source>
        <dbReference type="ARBA" id="ARBA00022741"/>
    </source>
</evidence>
<dbReference type="AlphaFoldDB" id="A0A665UE92"/>
<dbReference type="Gene3D" id="1.10.510.10">
    <property type="entry name" value="Transferase(Phosphotransferase) domain 1"/>
    <property type="match status" value="1"/>
</dbReference>
<dbReference type="GO" id="GO:0003714">
    <property type="term" value="F:transcription corepressor activity"/>
    <property type="evidence" value="ECO:0007669"/>
    <property type="project" value="TreeGrafter"/>
</dbReference>
<feature type="domain" description="Protein kinase" evidence="8">
    <location>
        <begin position="29"/>
        <end position="292"/>
    </location>
</feature>
<feature type="region of interest" description="Disordered" evidence="6">
    <location>
        <begin position="318"/>
        <end position="350"/>
    </location>
</feature>
<dbReference type="PANTHER" id="PTHR24058:SF53">
    <property type="entry name" value="HOMEODOMAIN-INTERACTING PROTEIN KINASE 2"/>
    <property type="match status" value="1"/>
</dbReference>
<keyword evidence="5" id="KW-0067">ATP-binding</keyword>
<dbReference type="Pfam" id="PF00069">
    <property type="entry name" value="Pkinase"/>
    <property type="match status" value="1"/>
</dbReference>
<reference evidence="9" key="2">
    <citation type="submission" date="2025-08" db="UniProtKB">
        <authorList>
            <consortium name="Ensembl"/>
        </authorList>
    </citation>
    <scope>IDENTIFICATION</scope>
</reference>
<dbReference type="PROSITE" id="PS50011">
    <property type="entry name" value="PROTEIN_KINASE_DOM"/>
    <property type="match status" value="1"/>
</dbReference>
<name>A0A665UE92_ECHNA</name>
<evidence type="ECO:0000256" key="6">
    <source>
        <dbReference type="SAM" id="MobiDB-lite"/>
    </source>
</evidence>
<dbReference type="InterPro" id="IPR050494">
    <property type="entry name" value="Ser_Thr_dual-spec_kinase"/>
</dbReference>
<evidence type="ECO:0000256" key="7">
    <source>
        <dbReference type="SAM" id="Phobius"/>
    </source>
</evidence>
<accession>A0A665UE92</accession>
<dbReference type="GO" id="GO:0004674">
    <property type="term" value="F:protein serine/threonine kinase activity"/>
    <property type="evidence" value="ECO:0007669"/>
    <property type="project" value="UniProtKB-KW"/>
</dbReference>
<keyword evidence="2" id="KW-0808">Transferase</keyword>
<dbReference type="InterPro" id="IPR008271">
    <property type="entry name" value="Ser/Thr_kinase_AS"/>
</dbReference>
<dbReference type="OMA" id="ECKTIRY"/>
<keyword evidence="3" id="KW-0547">Nucleotide-binding</keyword>
<evidence type="ECO:0000259" key="8">
    <source>
        <dbReference type="PROSITE" id="PS50011"/>
    </source>
</evidence>
<reference evidence="9" key="1">
    <citation type="submission" date="2021-04" db="EMBL/GenBank/DDBJ databases">
        <authorList>
            <consortium name="Wellcome Sanger Institute Data Sharing"/>
        </authorList>
    </citation>
    <scope>NUCLEOTIDE SEQUENCE [LARGE SCALE GENOMIC DNA]</scope>
</reference>
<dbReference type="GO" id="GO:0005524">
    <property type="term" value="F:ATP binding"/>
    <property type="evidence" value="ECO:0007669"/>
    <property type="project" value="UniProtKB-KW"/>
</dbReference>
<evidence type="ECO:0000313" key="10">
    <source>
        <dbReference type="Proteomes" id="UP000472264"/>
    </source>
</evidence>